<dbReference type="InterPro" id="IPR011033">
    <property type="entry name" value="PRC_barrel-like_sf"/>
</dbReference>
<evidence type="ECO:0000313" key="2">
    <source>
        <dbReference type="Proteomes" id="UP000515976"/>
    </source>
</evidence>
<accession>A0A7G9R0N5</accession>
<dbReference type="Proteomes" id="UP000515976">
    <property type="component" value="Chromosome"/>
</dbReference>
<reference evidence="1 2" key="1">
    <citation type="submission" date="2020-08" db="EMBL/GenBank/DDBJ databases">
        <title>Genome sequence of Phycicoccus endophyticus JCM 31784T.</title>
        <authorList>
            <person name="Hyun D.-W."/>
            <person name="Bae J.-W."/>
        </authorList>
    </citation>
    <scope>NUCLEOTIDE SEQUENCE [LARGE SCALE GENOMIC DNA]</scope>
    <source>
        <strain evidence="1 2">JCM 31784</strain>
    </source>
</reference>
<gene>
    <name evidence="1" type="ORF">H9L10_13135</name>
</gene>
<sequence length="113" mass="12143">MRASELLGRPVVDSEGHSLGPVRDLRLDHGATAGRVRARWVVVGGHELAHRLGYVDGRTRGPAVLARLLRGGWRDTALAVPVAAVASWGPDVVRLSRPATETARPVSELRESL</sequence>
<protein>
    <recommendedName>
        <fullName evidence="3">PRC-barrel domain-containing protein</fullName>
    </recommendedName>
</protein>
<dbReference type="EMBL" id="CP060712">
    <property type="protein sequence ID" value="QNN49160.1"/>
    <property type="molecule type" value="Genomic_DNA"/>
</dbReference>
<evidence type="ECO:0000313" key="1">
    <source>
        <dbReference type="EMBL" id="QNN49160.1"/>
    </source>
</evidence>
<dbReference type="Gene3D" id="2.30.30.240">
    <property type="entry name" value="PRC-barrel domain"/>
    <property type="match status" value="1"/>
</dbReference>
<organism evidence="1 2">
    <name type="scientific">Phycicoccus endophyticus</name>
    <dbReference type="NCBI Taxonomy" id="1690220"/>
    <lineage>
        <taxon>Bacteria</taxon>
        <taxon>Bacillati</taxon>
        <taxon>Actinomycetota</taxon>
        <taxon>Actinomycetes</taxon>
        <taxon>Micrococcales</taxon>
        <taxon>Intrasporangiaceae</taxon>
        <taxon>Phycicoccus</taxon>
    </lineage>
</organism>
<keyword evidence="2" id="KW-1185">Reference proteome</keyword>
<proteinExistence type="predicted"/>
<dbReference type="SUPFAM" id="SSF50346">
    <property type="entry name" value="PRC-barrel domain"/>
    <property type="match status" value="1"/>
</dbReference>
<dbReference type="AlphaFoldDB" id="A0A7G9R0N5"/>
<name>A0A7G9R0N5_9MICO</name>
<evidence type="ECO:0008006" key="3">
    <source>
        <dbReference type="Google" id="ProtNLM"/>
    </source>
</evidence>
<dbReference type="RefSeq" id="WP_166101141.1">
    <property type="nucleotide sequence ID" value="NZ_BMMY01000006.1"/>
</dbReference>
<dbReference type="KEGG" id="pei:H9L10_13135"/>